<organism evidence="1 2">
    <name type="scientific">candidate division WOR-3 bacterium</name>
    <dbReference type="NCBI Taxonomy" id="2052148"/>
    <lineage>
        <taxon>Bacteria</taxon>
        <taxon>Bacteria division WOR-3</taxon>
    </lineage>
</organism>
<name>A0A9D5K8R4_UNCW3</name>
<evidence type="ECO:0000313" key="2">
    <source>
        <dbReference type="Proteomes" id="UP000630660"/>
    </source>
</evidence>
<evidence type="ECO:0000313" key="1">
    <source>
        <dbReference type="EMBL" id="MBD3363715.1"/>
    </source>
</evidence>
<gene>
    <name evidence="1" type="ORF">GF359_00715</name>
</gene>
<comment type="caution">
    <text evidence="1">The sequence shown here is derived from an EMBL/GenBank/DDBJ whole genome shotgun (WGS) entry which is preliminary data.</text>
</comment>
<proteinExistence type="predicted"/>
<protein>
    <submittedName>
        <fullName evidence="1">Uncharacterized protein</fullName>
    </submittedName>
</protein>
<accession>A0A9D5K8R4</accession>
<dbReference type="AlphaFoldDB" id="A0A9D5K8R4"/>
<reference evidence="1" key="1">
    <citation type="submission" date="2019-11" db="EMBL/GenBank/DDBJ databases">
        <title>Microbial mats filling the niche in hypersaline microbial mats.</title>
        <authorList>
            <person name="Wong H.L."/>
            <person name="Macleod F.I."/>
            <person name="White R.A. III"/>
            <person name="Burns B.P."/>
        </authorList>
    </citation>
    <scope>NUCLEOTIDE SEQUENCE</scope>
    <source>
        <strain evidence="1">Bin_327</strain>
    </source>
</reference>
<dbReference type="SUPFAM" id="SSF46785">
    <property type="entry name" value="Winged helix' DNA-binding domain"/>
    <property type="match status" value="1"/>
</dbReference>
<dbReference type="Proteomes" id="UP000630660">
    <property type="component" value="Unassembled WGS sequence"/>
</dbReference>
<sequence length="97" mass="10650">MMHSEKLTECLIGFFFATTVSSAIVETLDENGSSLNLSEILSNVRDIRRLELPQKAVESSLTILEESGFVKAASGTYELTSIGEDLASRLAKLRNRV</sequence>
<dbReference type="InterPro" id="IPR036390">
    <property type="entry name" value="WH_DNA-bd_sf"/>
</dbReference>
<dbReference type="EMBL" id="WJKJ01000021">
    <property type="protein sequence ID" value="MBD3363715.1"/>
    <property type="molecule type" value="Genomic_DNA"/>
</dbReference>